<dbReference type="EMBL" id="JBHUEY010000001">
    <property type="protein sequence ID" value="MFD1783418.1"/>
    <property type="molecule type" value="Genomic_DNA"/>
</dbReference>
<evidence type="ECO:0000256" key="7">
    <source>
        <dbReference type="SAM" id="SignalP"/>
    </source>
</evidence>
<dbReference type="InterPro" id="IPR051156">
    <property type="entry name" value="Mito/Outer_Membr_Metalloprot"/>
</dbReference>
<evidence type="ECO:0000313" key="9">
    <source>
        <dbReference type="EMBL" id="MFD1783418.1"/>
    </source>
</evidence>
<sequence length="544" mass="56585">MRPLSRATALAGAALIALGSVQPAFAAPRGGFSVSGKDGPFIKQVAGRTLGGAGGGGAAMGLASDAINQGQYQAARLRMPQTEAKIAELLGRIEANWPYDKSAPVQVHILGVDNYNAYALPDGSIIVGFGLLDMAQSDDEVAFILAHELAHIRLNHFEKAEAPASSGGGLSKAATVLAVGAAVGAASGGFGSLDPAALDATRRATAANDLLNFMNNTMVSPDHTREKEDEADALGFDLANLAPYSAETASARVFDTIQADEDRRAKLSEALNDQLKKELGAAVKDGRAASLVMTGMSGGSLRGGLLQGAARIGLGVAAQRSGDGPKHRKPEERKAGIADYSVTAYPEGLPLRDEQKAWLDDLRATSEYQEAKIAVAAVKQAMINRAAGDYTGAENELAKVGTTQFAASPLVLNEMARVRGDMGDPARSNELFNQAHQSPDQTVDGYVDHVRMLYQAGKADDAVGVVDLGAARFNGDEKPFLSLLIAIYKTNKMEAEAEQYLQKCAAHRDPGLTKDCELAYGGPAAGGGGRGGMPSLGIGGLLGR</sequence>
<evidence type="ECO:0000259" key="8">
    <source>
        <dbReference type="Pfam" id="PF01435"/>
    </source>
</evidence>
<protein>
    <submittedName>
        <fullName evidence="9">M48 family metalloprotease</fullName>
        <ecNumber evidence="9">3.4.24.-</ecNumber>
    </submittedName>
</protein>
<keyword evidence="7" id="KW-0732">Signal</keyword>
<dbReference type="EC" id="3.4.24.-" evidence="9"/>
<keyword evidence="10" id="KW-1185">Reference proteome</keyword>
<evidence type="ECO:0000256" key="1">
    <source>
        <dbReference type="ARBA" id="ARBA00001947"/>
    </source>
</evidence>
<reference evidence="10" key="1">
    <citation type="journal article" date="2019" name="Int. J. Syst. Evol. Microbiol.">
        <title>The Global Catalogue of Microorganisms (GCM) 10K type strain sequencing project: providing services to taxonomists for standard genome sequencing and annotation.</title>
        <authorList>
            <consortium name="The Broad Institute Genomics Platform"/>
            <consortium name="The Broad Institute Genome Sequencing Center for Infectious Disease"/>
            <person name="Wu L."/>
            <person name="Ma J."/>
        </authorList>
    </citation>
    <scope>NUCLEOTIDE SEQUENCE [LARGE SCALE GENOMIC DNA]</scope>
    <source>
        <strain evidence="10">DFY28</strain>
    </source>
</reference>
<feature type="domain" description="Peptidase M48" evidence="8">
    <location>
        <begin position="81"/>
        <end position="248"/>
    </location>
</feature>
<dbReference type="GO" id="GO:0008237">
    <property type="term" value="F:metallopeptidase activity"/>
    <property type="evidence" value="ECO:0007669"/>
    <property type="project" value="UniProtKB-KW"/>
</dbReference>
<dbReference type="RefSeq" id="WP_377284039.1">
    <property type="nucleotide sequence ID" value="NZ_JBHRSI010000010.1"/>
</dbReference>
<dbReference type="InterPro" id="IPR001915">
    <property type="entry name" value="Peptidase_M48"/>
</dbReference>
<comment type="cofactor">
    <cofactor evidence="1">
        <name>Zn(2+)</name>
        <dbReference type="ChEBI" id="CHEBI:29105"/>
    </cofactor>
</comment>
<evidence type="ECO:0000256" key="3">
    <source>
        <dbReference type="ARBA" id="ARBA00022723"/>
    </source>
</evidence>
<comment type="caution">
    <text evidence="9">The sequence shown here is derived from an EMBL/GenBank/DDBJ whole genome shotgun (WGS) entry which is preliminary data.</text>
</comment>
<keyword evidence="2" id="KW-0645">Protease</keyword>
<feature type="signal peptide" evidence="7">
    <location>
        <begin position="1"/>
        <end position="26"/>
    </location>
</feature>
<name>A0ABW4N0S8_9CAUL</name>
<gene>
    <name evidence="9" type="ORF">ACFSC0_08440</name>
</gene>
<keyword evidence="6 9" id="KW-0482">Metalloprotease</keyword>
<dbReference type="PANTHER" id="PTHR22726">
    <property type="entry name" value="METALLOENDOPEPTIDASE OMA1"/>
    <property type="match status" value="1"/>
</dbReference>
<dbReference type="Gene3D" id="1.25.40.10">
    <property type="entry name" value="Tetratricopeptide repeat domain"/>
    <property type="match status" value="1"/>
</dbReference>
<evidence type="ECO:0000256" key="2">
    <source>
        <dbReference type="ARBA" id="ARBA00022670"/>
    </source>
</evidence>
<accession>A0ABW4N0S8</accession>
<dbReference type="PANTHER" id="PTHR22726:SF1">
    <property type="entry name" value="METALLOENDOPEPTIDASE OMA1, MITOCHONDRIAL"/>
    <property type="match status" value="1"/>
</dbReference>
<keyword evidence="4 9" id="KW-0378">Hydrolase</keyword>
<dbReference type="SUPFAM" id="SSF48452">
    <property type="entry name" value="TPR-like"/>
    <property type="match status" value="1"/>
</dbReference>
<evidence type="ECO:0000256" key="5">
    <source>
        <dbReference type="ARBA" id="ARBA00022833"/>
    </source>
</evidence>
<dbReference type="Pfam" id="PF01435">
    <property type="entry name" value="Peptidase_M48"/>
    <property type="match status" value="1"/>
</dbReference>
<evidence type="ECO:0000313" key="10">
    <source>
        <dbReference type="Proteomes" id="UP001597237"/>
    </source>
</evidence>
<dbReference type="InterPro" id="IPR011990">
    <property type="entry name" value="TPR-like_helical_dom_sf"/>
</dbReference>
<keyword evidence="5" id="KW-0862">Zinc</keyword>
<evidence type="ECO:0000256" key="4">
    <source>
        <dbReference type="ARBA" id="ARBA00022801"/>
    </source>
</evidence>
<evidence type="ECO:0000256" key="6">
    <source>
        <dbReference type="ARBA" id="ARBA00023049"/>
    </source>
</evidence>
<proteinExistence type="predicted"/>
<dbReference type="Proteomes" id="UP001597237">
    <property type="component" value="Unassembled WGS sequence"/>
</dbReference>
<organism evidence="9 10">
    <name type="scientific">Phenylobacterium terrae</name>
    <dbReference type="NCBI Taxonomy" id="2665495"/>
    <lineage>
        <taxon>Bacteria</taxon>
        <taxon>Pseudomonadati</taxon>
        <taxon>Pseudomonadota</taxon>
        <taxon>Alphaproteobacteria</taxon>
        <taxon>Caulobacterales</taxon>
        <taxon>Caulobacteraceae</taxon>
        <taxon>Phenylobacterium</taxon>
    </lineage>
</organism>
<keyword evidence="3" id="KW-0479">Metal-binding</keyword>
<dbReference type="Gene3D" id="3.30.2010.10">
    <property type="entry name" value="Metalloproteases ('zincins'), catalytic domain"/>
    <property type="match status" value="1"/>
</dbReference>
<feature type="chain" id="PRO_5047502252" evidence="7">
    <location>
        <begin position="27"/>
        <end position="544"/>
    </location>
</feature>